<proteinExistence type="predicted"/>
<protein>
    <recommendedName>
        <fullName evidence="1">Retrovirus-related Pol polyprotein from transposon TNT 1-94-like beta-barrel domain-containing protein</fullName>
    </recommendedName>
</protein>
<evidence type="ECO:0000313" key="2">
    <source>
        <dbReference type="EMBL" id="KYP47212.1"/>
    </source>
</evidence>
<name>A0A151RXD8_CAJCA</name>
<dbReference type="EMBL" id="KQ483534">
    <property type="protein sequence ID" value="KYP47212.1"/>
    <property type="molecule type" value="Genomic_DNA"/>
</dbReference>
<evidence type="ECO:0000259" key="1">
    <source>
        <dbReference type="Pfam" id="PF22936"/>
    </source>
</evidence>
<sequence>MIGDTSKFIDITPKKSGHVNYGENNKGKILGIGRIDKNFSTSIEIVLLMNGLKHSLSSVSQLCDKGFFVSLIHKNVLLNIKMMNMLK</sequence>
<organism evidence="2 3">
    <name type="scientific">Cajanus cajan</name>
    <name type="common">Pigeon pea</name>
    <name type="synonym">Cajanus indicus</name>
    <dbReference type="NCBI Taxonomy" id="3821"/>
    <lineage>
        <taxon>Eukaryota</taxon>
        <taxon>Viridiplantae</taxon>
        <taxon>Streptophyta</taxon>
        <taxon>Embryophyta</taxon>
        <taxon>Tracheophyta</taxon>
        <taxon>Spermatophyta</taxon>
        <taxon>Magnoliopsida</taxon>
        <taxon>eudicotyledons</taxon>
        <taxon>Gunneridae</taxon>
        <taxon>Pentapetalae</taxon>
        <taxon>rosids</taxon>
        <taxon>fabids</taxon>
        <taxon>Fabales</taxon>
        <taxon>Fabaceae</taxon>
        <taxon>Papilionoideae</taxon>
        <taxon>50 kb inversion clade</taxon>
        <taxon>NPAAA clade</taxon>
        <taxon>indigoferoid/millettioid clade</taxon>
        <taxon>Phaseoleae</taxon>
        <taxon>Cajanus</taxon>
    </lineage>
</organism>
<keyword evidence="3" id="KW-1185">Reference proteome</keyword>
<gene>
    <name evidence="2" type="ORF">KK1_031154</name>
</gene>
<dbReference type="Proteomes" id="UP000075243">
    <property type="component" value="Unassembled WGS sequence"/>
</dbReference>
<dbReference type="Gramene" id="C.cajan_31683.t">
    <property type="protein sequence ID" value="C.cajan_31683.t.cds1"/>
    <property type="gene ID" value="C.cajan_31683"/>
</dbReference>
<reference evidence="2" key="1">
    <citation type="journal article" date="2012" name="Nat. Biotechnol.">
        <title>Draft genome sequence of pigeonpea (Cajanus cajan), an orphan legume crop of resource-poor farmers.</title>
        <authorList>
            <person name="Varshney R.K."/>
            <person name="Chen W."/>
            <person name="Li Y."/>
            <person name="Bharti A.K."/>
            <person name="Saxena R.K."/>
            <person name="Schlueter J.A."/>
            <person name="Donoghue M.T."/>
            <person name="Azam S."/>
            <person name="Fan G."/>
            <person name="Whaley A.M."/>
            <person name="Farmer A.D."/>
            <person name="Sheridan J."/>
            <person name="Iwata A."/>
            <person name="Tuteja R."/>
            <person name="Penmetsa R.V."/>
            <person name="Wu W."/>
            <person name="Upadhyaya H.D."/>
            <person name="Yang S.P."/>
            <person name="Shah T."/>
            <person name="Saxena K.B."/>
            <person name="Michael T."/>
            <person name="McCombie W.R."/>
            <person name="Yang B."/>
            <person name="Zhang G."/>
            <person name="Yang H."/>
            <person name="Wang J."/>
            <person name="Spillane C."/>
            <person name="Cook D.R."/>
            <person name="May G.D."/>
            <person name="Xu X."/>
            <person name="Jackson S.A."/>
        </authorList>
    </citation>
    <scope>NUCLEOTIDE SEQUENCE [LARGE SCALE GENOMIC DNA]</scope>
</reference>
<dbReference type="AlphaFoldDB" id="A0A151RXD8"/>
<evidence type="ECO:0000313" key="3">
    <source>
        <dbReference type="Proteomes" id="UP000075243"/>
    </source>
</evidence>
<accession>A0A151RXD8</accession>
<dbReference type="InterPro" id="IPR054722">
    <property type="entry name" value="PolX-like_BBD"/>
</dbReference>
<feature type="domain" description="Retrovirus-related Pol polyprotein from transposon TNT 1-94-like beta-barrel" evidence="1">
    <location>
        <begin position="1"/>
        <end position="67"/>
    </location>
</feature>
<dbReference type="Pfam" id="PF22936">
    <property type="entry name" value="Pol_BBD"/>
    <property type="match status" value="1"/>
</dbReference>